<dbReference type="PANTHER" id="PTHR31421">
    <property type="entry name" value="PROTEIN BASIC PENTACYSTEINE3"/>
    <property type="match status" value="1"/>
</dbReference>
<evidence type="ECO:0000313" key="15">
    <source>
        <dbReference type="RefSeq" id="XP_056683311.1"/>
    </source>
</evidence>
<sequence length="265" mass="30447">MDFGGQRGGARHKCDRFREHSPWSMMAYQHEVKEQTALIMNRNLVNMIAERDAAIEEMKRALLEKKRAFEEREIAISQRNFAYRERDEAIMERNNAYALQNCILSSGVECDNNYVPQEINALSESNNKSPQPKKTKERKPREKRTCDELKVKKEWDGKKMGLNRVDYDDSVMPSPGCSCTGVFRQCYKWGNGGWQSACCTTTVSVYPLPPVPNKRYARIGGRKMSASAFSKLLSELAMEGFDLSVPVDLKNRWSKHGTNRYITIK</sequence>
<feature type="compositionally biased region" description="Polar residues" evidence="9">
    <location>
        <begin position="121"/>
        <end position="130"/>
    </location>
</feature>
<dbReference type="PANTHER" id="PTHR31421:SF3">
    <property type="entry name" value="PROTEIN BASIC PENTACYSTEINE4"/>
    <property type="match status" value="1"/>
</dbReference>
<dbReference type="GO" id="GO:0003700">
    <property type="term" value="F:DNA-binding transcription factor activity"/>
    <property type="evidence" value="ECO:0000318"/>
    <property type="project" value="GO_Central"/>
</dbReference>
<keyword evidence="8" id="KW-0175">Coiled coil</keyword>
<dbReference type="RefSeq" id="XP_021852930.1">
    <property type="nucleotide sequence ID" value="XM_021997238.1"/>
</dbReference>
<organism evidence="10 12">
    <name type="scientific">Spinacia oleracea</name>
    <name type="common">Spinach</name>
    <dbReference type="NCBI Taxonomy" id="3562"/>
    <lineage>
        <taxon>Eukaryota</taxon>
        <taxon>Viridiplantae</taxon>
        <taxon>Streptophyta</taxon>
        <taxon>Embryophyta</taxon>
        <taxon>Tracheophyta</taxon>
        <taxon>Spermatophyta</taxon>
        <taxon>Magnoliopsida</taxon>
        <taxon>eudicotyledons</taxon>
        <taxon>Gunneridae</taxon>
        <taxon>Pentapetalae</taxon>
        <taxon>Caryophyllales</taxon>
        <taxon>Chenopodiaceae</taxon>
        <taxon>Chenopodioideae</taxon>
        <taxon>Anserineae</taxon>
        <taxon>Spinacia</taxon>
    </lineage>
</organism>
<evidence type="ECO:0000256" key="6">
    <source>
        <dbReference type="ARBA" id="ARBA00023242"/>
    </source>
</evidence>
<proteinExistence type="inferred from homology"/>
<keyword evidence="4 7" id="KW-0238">DNA-binding</keyword>
<keyword evidence="6 7" id="KW-0539">Nucleus</keyword>
<keyword evidence="10" id="KW-1185">Reference proteome</keyword>
<feature type="coiled-coil region" evidence="8">
    <location>
        <begin position="44"/>
        <end position="71"/>
    </location>
</feature>
<dbReference type="RefSeq" id="XP_021852928.1">
    <property type="nucleotide sequence ID" value="XM_021997236.1"/>
</dbReference>
<evidence type="ECO:0000256" key="1">
    <source>
        <dbReference type="ARBA" id="ARBA00004123"/>
    </source>
</evidence>
<evidence type="ECO:0000256" key="5">
    <source>
        <dbReference type="ARBA" id="ARBA00023163"/>
    </source>
</evidence>
<evidence type="ECO:0000256" key="8">
    <source>
        <dbReference type="SAM" id="Coils"/>
    </source>
</evidence>
<evidence type="ECO:0000256" key="4">
    <source>
        <dbReference type="ARBA" id="ARBA00023125"/>
    </source>
</evidence>
<name>A0A9R0IP13_SPIOL</name>
<dbReference type="GO" id="GO:0009723">
    <property type="term" value="P:response to ethylene"/>
    <property type="evidence" value="ECO:0000318"/>
    <property type="project" value="GO_Central"/>
</dbReference>
<evidence type="ECO:0000313" key="12">
    <source>
        <dbReference type="RefSeq" id="XP_021852928.1"/>
    </source>
</evidence>
<dbReference type="Proteomes" id="UP000813463">
    <property type="component" value="Chromosome 4"/>
</dbReference>
<dbReference type="GeneID" id="110792436"/>
<evidence type="ECO:0000313" key="10">
    <source>
        <dbReference type="Proteomes" id="UP000813463"/>
    </source>
</evidence>
<protein>
    <recommendedName>
        <fullName evidence="7">GAGA-binding transcriptional activator</fullName>
    </recommendedName>
</protein>
<feature type="region of interest" description="Disordered" evidence="9">
    <location>
        <begin position="121"/>
        <end position="146"/>
    </location>
</feature>
<dbReference type="OrthoDB" id="1883964at2759"/>
<comment type="function">
    <text evidence="7">Transcriptional regulator that specifically binds to GA-rich elements (GAGA-repeats) present in regulatory sequences of genes involved in developmental processes.</text>
</comment>
<dbReference type="AlphaFoldDB" id="A0A9R0IP13"/>
<keyword evidence="5 7" id="KW-0804">Transcription</keyword>
<evidence type="ECO:0000256" key="2">
    <source>
        <dbReference type="ARBA" id="ARBA00007911"/>
    </source>
</evidence>
<dbReference type="GO" id="GO:0043565">
    <property type="term" value="F:sequence-specific DNA binding"/>
    <property type="evidence" value="ECO:0000318"/>
    <property type="project" value="GO_Central"/>
</dbReference>
<dbReference type="GO" id="GO:0005634">
    <property type="term" value="C:nucleus"/>
    <property type="evidence" value="ECO:0000318"/>
    <property type="project" value="GO_Central"/>
</dbReference>
<dbReference type="SMART" id="SM01226">
    <property type="entry name" value="GAGA_bind"/>
    <property type="match status" value="1"/>
</dbReference>
<evidence type="ECO:0000256" key="3">
    <source>
        <dbReference type="ARBA" id="ARBA00023015"/>
    </source>
</evidence>
<evidence type="ECO:0000256" key="9">
    <source>
        <dbReference type="SAM" id="MobiDB-lite"/>
    </source>
</evidence>
<reference evidence="11 12" key="2">
    <citation type="submission" date="2025-04" db="UniProtKB">
        <authorList>
            <consortium name="RefSeq"/>
        </authorList>
    </citation>
    <scope>IDENTIFICATION</scope>
    <source>
        <tissue evidence="14 15">Leaf</tissue>
    </source>
</reference>
<dbReference type="KEGG" id="soe:110792436"/>
<dbReference type="Pfam" id="PF06217">
    <property type="entry name" value="GAGA_bind"/>
    <property type="match status" value="1"/>
</dbReference>
<accession>A0A9R0IP13</accession>
<dbReference type="RefSeq" id="XP_021852927.1">
    <property type="nucleotide sequence ID" value="XM_021997235.1"/>
</dbReference>
<dbReference type="InterPro" id="IPR010409">
    <property type="entry name" value="GAGA-bd_tscrpt_act"/>
</dbReference>
<comment type="similarity">
    <text evidence="2 7">Belongs to the BBR/BPC family.</text>
</comment>
<dbReference type="RefSeq" id="XP_056683311.1">
    <property type="nucleotide sequence ID" value="XM_056827333.1"/>
</dbReference>
<evidence type="ECO:0000313" key="11">
    <source>
        <dbReference type="RefSeq" id="XP_021852927.1"/>
    </source>
</evidence>
<gene>
    <name evidence="11 12 13 14 15" type="primary">LOC110792436</name>
</gene>
<evidence type="ECO:0000313" key="14">
    <source>
        <dbReference type="RefSeq" id="XP_056683310.1"/>
    </source>
</evidence>
<dbReference type="RefSeq" id="XP_056683310.1">
    <property type="nucleotide sequence ID" value="XM_056827332.1"/>
</dbReference>
<reference evidence="10" key="1">
    <citation type="journal article" date="2021" name="Nat. Commun.">
        <title>Genomic analyses provide insights into spinach domestication and the genetic basis of agronomic traits.</title>
        <authorList>
            <person name="Cai X."/>
            <person name="Sun X."/>
            <person name="Xu C."/>
            <person name="Sun H."/>
            <person name="Wang X."/>
            <person name="Ge C."/>
            <person name="Zhang Z."/>
            <person name="Wang Q."/>
            <person name="Fei Z."/>
            <person name="Jiao C."/>
            <person name="Wang Q."/>
        </authorList>
    </citation>
    <scope>NUCLEOTIDE SEQUENCE [LARGE SCALE GENOMIC DNA]</scope>
    <source>
        <strain evidence="10">cv. Varoflay</strain>
    </source>
</reference>
<evidence type="ECO:0000313" key="13">
    <source>
        <dbReference type="RefSeq" id="XP_021852930.1"/>
    </source>
</evidence>
<comment type="subcellular location">
    <subcellularLocation>
        <location evidence="1 7">Nucleus</location>
    </subcellularLocation>
</comment>
<evidence type="ECO:0000256" key="7">
    <source>
        <dbReference type="RuleBase" id="RU367160"/>
    </source>
</evidence>
<keyword evidence="3 7" id="KW-0805">Transcription regulation</keyword>